<feature type="region of interest" description="Disordered" evidence="1">
    <location>
        <begin position="260"/>
        <end position="279"/>
    </location>
</feature>
<dbReference type="InterPro" id="IPR010730">
    <property type="entry name" value="HET"/>
</dbReference>
<evidence type="ECO:0000313" key="4">
    <source>
        <dbReference type="Proteomes" id="UP001175000"/>
    </source>
</evidence>
<comment type="caution">
    <text evidence="3">The sequence shown here is derived from an EMBL/GenBank/DDBJ whole genome shotgun (WGS) entry which is preliminary data.</text>
</comment>
<keyword evidence="4" id="KW-1185">Reference proteome</keyword>
<dbReference type="EMBL" id="JAULSU010000008">
    <property type="protein sequence ID" value="KAK0609459.1"/>
    <property type="molecule type" value="Genomic_DNA"/>
</dbReference>
<dbReference type="Proteomes" id="UP001175000">
    <property type="component" value="Unassembled WGS sequence"/>
</dbReference>
<evidence type="ECO:0000313" key="3">
    <source>
        <dbReference type="EMBL" id="KAK0609459.1"/>
    </source>
</evidence>
<dbReference type="PANTHER" id="PTHR33112:SF16">
    <property type="entry name" value="HETEROKARYON INCOMPATIBILITY DOMAIN-CONTAINING PROTEIN"/>
    <property type="match status" value="1"/>
</dbReference>
<feature type="domain" description="Heterokaryon incompatibility" evidence="2">
    <location>
        <begin position="1"/>
        <end position="142"/>
    </location>
</feature>
<feature type="non-terminal residue" evidence="3">
    <location>
        <position position="1"/>
    </location>
</feature>
<dbReference type="PANTHER" id="PTHR33112">
    <property type="entry name" value="DOMAIN PROTEIN, PUTATIVE-RELATED"/>
    <property type="match status" value="1"/>
</dbReference>
<sequence>YACLSYCWGKEQQYTLKNANEATLRSEIDFPRLGQTIQDAITMTQLLGLRYLWVDALCILQDDANDKAIEIKKMASIYGSATLTFYIGQAESVKEGFLAPHLTKPREKGHQDNRAVDKFSYSGPFERDVVVPLDYRAWAFQEFLLSPRILLFMSLNVYWVCRRWHYQPMYSQNPFHRNAGNINSIPHLNEIISQGKRMPRSDFFKAWNYIFSDYSYRKLTDPEDRLDALTGVLSVISEAREDKCHFGHWESTLPGSLMWQSSEGTPGRHSRAPSWSWAA</sequence>
<evidence type="ECO:0000259" key="2">
    <source>
        <dbReference type="Pfam" id="PF06985"/>
    </source>
</evidence>
<reference evidence="3" key="1">
    <citation type="submission" date="2023-06" db="EMBL/GenBank/DDBJ databases">
        <title>Genome-scale phylogeny and comparative genomics of the fungal order Sordariales.</title>
        <authorList>
            <consortium name="Lawrence Berkeley National Laboratory"/>
            <person name="Hensen N."/>
            <person name="Bonometti L."/>
            <person name="Westerberg I."/>
            <person name="Brannstrom I.O."/>
            <person name="Guillou S."/>
            <person name="Cros-Aarteil S."/>
            <person name="Calhoun S."/>
            <person name="Haridas S."/>
            <person name="Kuo A."/>
            <person name="Mondo S."/>
            <person name="Pangilinan J."/>
            <person name="Riley R."/>
            <person name="Labutti K."/>
            <person name="Andreopoulos B."/>
            <person name="Lipzen A."/>
            <person name="Chen C."/>
            <person name="Yanf M."/>
            <person name="Daum C."/>
            <person name="Ng V."/>
            <person name="Clum A."/>
            <person name="Steindorff A."/>
            <person name="Ohm R."/>
            <person name="Martin F."/>
            <person name="Silar P."/>
            <person name="Natvig D."/>
            <person name="Lalanne C."/>
            <person name="Gautier V."/>
            <person name="Ament-Velasquez S.L."/>
            <person name="Kruys A."/>
            <person name="Hutchinson M.I."/>
            <person name="Powell A.J."/>
            <person name="Barry K."/>
            <person name="Miller A.N."/>
            <person name="Grigoriev I.V."/>
            <person name="Debuchy R."/>
            <person name="Gladieux P."/>
            <person name="Thoren M.H."/>
            <person name="Johannesson H."/>
        </authorList>
    </citation>
    <scope>NUCLEOTIDE SEQUENCE</scope>
    <source>
        <strain evidence="3">CBS 606.72</strain>
    </source>
</reference>
<dbReference type="AlphaFoldDB" id="A0AA39W3R8"/>
<name>A0AA39W3R8_9PEZI</name>
<feature type="non-terminal residue" evidence="3">
    <location>
        <position position="279"/>
    </location>
</feature>
<evidence type="ECO:0000256" key="1">
    <source>
        <dbReference type="SAM" id="MobiDB-lite"/>
    </source>
</evidence>
<proteinExistence type="predicted"/>
<protein>
    <submittedName>
        <fullName evidence="3">Heterokaryon incompatibility protein-domain-containing protein</fullName>
    </submittedName>
</protein>
<organism evidence="3 4">
    <name type="scientific">Immersiella caudata</name>
    <dbReference type="NCBI Taxonomy" id="314043"/>
    <lineage>
        <taxon>Eukaryota</taxon>
        <taxon>Fungi</taxon>
        <taxon>Dikarya</taxon>
        <taxon>Ascomycota</taxon>
        <taxon>Pezizomycotina</taxon>
        <taxon>Sordariomycetes</taxon>
        <taxon>Sordariomycetidae</taxon>
        <taxon>Sordariales</taxon>
        <taxon>Lasiosphaeriaceae</taxon>
        <taxon>Immersiella</taxon>
    </lineage>
</organism>
<accession>A0AA39W3R8</accession>
<gene>
    <name evidence="3" type="ORF">B0T14DRAFT_409893</name>
</gene>
<dbReference type="Pfam" id="PF06985">
    <property type="entry name" value="HET"/>
    <property type="match status" value="1"/>
</dbReference>